<dbReference type="Pfam" id="PF00528">
    <property type="entry name" value="BPD_transp_1"/>
    <property type="match status" value="1"/>
</dbReference>
<proteinExistence type="inferred from homology"/>
<name>A0ABR9ZQI4_9FIRM</name>
<keyword evidence="6 7" id="KW-0472">Membrane</keyword>
<protein>
    <submittedName>
        <fullName evidence="9">ABC transporter permease</fullName>
    </submittedName>
</protein>
<evidence type="ECO:0000259" key="8">
    <source>
        <dbReference type="PROSITE" id="PS50928"/>
    </source>
</evidence>
<keyword evidence="2 7" id="KW-0813">Transport</keyword>
<accession>A0ABR9ZQI4</accession>
<keyword evidence="3" id="KW-1003">Cell membrane</keyword>
<dbReference type="CDD" id="cd06261">
    <property type="entry name" value="TM_PBP2"/>
    <property type="match status" value="1"/>
</dbReference>
<evidence type="ECO:0000256" key="2">
    <source>
        <dbReference type="ARBA" id="ARBA00022448"/>
    </source>
</evidence>
<dbReference type="Pfam" id="PF12911">
    <property type="entry name" value="OppC_N"/>
    <property type="match status" value="1"/>
</dbReference>
<keyword evidence="5 7" id="KW-1133">Transmembrane helix</keyword>
<dbReference type="PROSITE" id="PS50928">
    <property type="entry name" value="ABC_TM1"/>
    <property type="match status" value="1"/>
</dbReference>
<keyword evidence="10" id="KW-1185">Reference proteome</keyword>
<dbReference type="Proteomes" id="UP000614200">
    <property type="component" value="Unassembled WGS sequence"/>
</dbReference>
<evidence type="ECO:0000256" key="6">
    <source>
        <dbReference type="ARBA" id="ARBA00023136"/>
    </source>
</evidence>
<evidence type="ECO:0000256" key="3">
    <source>
        <dbReference type="ARBA" id="ARBA00022475"/>
    </source>
</evidence>
<gene>
    <name evidence="9" type="ORF">ISU02_03640</name>
</gene>
<feature type="transmembrane region" description="Helical" evidence="7">
    <location>
        <begin position="71"/>
        <end position="97"/>
    </location>
</feature>
<evidence type="ECO:0000313" key="10">
    <source>
        <dbReference type="Proteomes" id="UP000614200"/>
    </source>
</evidence>
<evidence type="ECO:0000256" key="4">
    <source>
        <dbReference type="ARBA" id="ARBA00022692"/>
    </source>
</evidence>
<keyword evidence="4 7" id="KW-0812">Transmembrane</keyword>
<dbReference type="EMBL" id="JADKNH010000002">
    <property type="protein sequence ID" value="MBF4692190.1"/>
    <property type="molecule type" value="Genomic_DNA"/>
</dbReference>
<reference evidence="9 10" key="1">
    <citation type="submission" date="2020-11" db="EMBL/GenBank/DDBJ databases">
        <title>Fusibacter basophilias sp. nov.</title>
        <authorList>
            <person name="Qiu D."/>
        </authorList>
    </citation>
    <scope>NUCLEOTIDE SEQUENCE [LARGE SCALE GENOMIC DNA]</scope>
    <source>
        <strain evidence="9 10">Q10-2</strain>
    </source>
</reference>
<dbReference type="Gene3D" id="1.10.3720.10">
    <property type="entry name" value="MetI-like"/>
    <property type="match status" value="1"/>
</dbReference>
<comment type="caution">
    <text evidence="9">The sequence shown here is derived from an EMBL/GenBank/DDBJ whole genome shotgun (WGS) entry which is preliminary data.</text>
</comment>
<organism evidence="9 10">
    <name type="scientific">Fusibacter ferrireducens</name>
    <dbReference type="NCBI Taxonomy" id="2785058"/>
    <lineage>
        <taxon>Bacteria</taxon>
        <taxon>Bacillati</taxon>
        <taxon>Bacillota</taxon>
        <taxon>Clostridia</taxon>
        <taxon>Eubacteriales</taxon>
        <taxon>Eubacteriales Family XII. Incertae Sedis</taxon>
        <taxon>Fusibacter</taxon>
    </lineage>
</organism>
<comment type="subcellular location">
    <subcellularLocation>
        <location evidence="1 7">Cell membrane</location>
        <topology evidence="1 7">Multi-pass membrane protein</topology>
    </subcellularLocation>
</comment>
<feature type="domain" description="ABC transmembrane type-1" evidence="8">
    <location>
        <begin position="69"/>
        <end position="258"/>
    </location>
</feature>
<comment type="similarity">
    <text evidence="7">Belongs to the binding-protein-dependent transport system permease family.</text>
</comment>
<dbReference type="InterPro" id="IPR000515">
    <property type="entry name" value="MetI-like"/>
</dbReference>
<feature type="transmembrane region" description="Helical" evidence="7">
    <location>
        <begin position="240"/>
        <end position="261"/>
    </location>
</feature>
<dbReference type="PANTHER" id="PTHR43386:SF1">
    <property type="entry name" value="D,D-DIPEPTIDE TRANSPORT SYSTEM PERMEASE PROTEIN DDPC-RELATED"/>
    <property type="match status" value="1"/>
</dbReference>
<dbReference type="InterPro" id="IPR025966">
    <property type="entry name" value="OppC_N"/>
</dbReference>
<dbReference type="InterPro" id="IPR050366">
    <property type="entry name" value="BP-dependent_transpt_permease"/>
</dbReference>
<evidence type="ECO:0000256" key="1">
    <source>
        <dbReference type="ARBA" id="ARBA00004651"/>
    </source>
</evidence>
<dbReference type="PANTHER" id="PTHR43386">
    <property type="entry name" value="OLIGOPEPTIDE TRANSPORT SYSTEM PERMEASE PROTEIN APPC"/>
    <property type="match status" value="1"/>
</dbReference>
<evidence type="ECO:0000313" key="9">
    <source>
        <dbReference type="EMBL" id="MBF4692190.1"/>
    </source>
</evidence>
<dbReference type="InterPro" id="IPR035906">
    <property type="entry name" value="MetI-like_sf"/>
</dbReference>
<sequence>MRFKKNRLALVGMFIVGLLLLMAVLAPVVAPYKFDLQDLLSTSQKPSLKHLFGTDNLGRDIFSRIVYGSRISLFVGFVAAAIGTLVGGALGSIAGYYGDKIDTIIMRAIDIMMAIPAMVLAIAICAALGPGLLNTMIAVGISTVPRYARVVRGAVLTVKEQEFIEASRACGGNDFHIILKHITPNCLAPIIVQASLGVADAILAAASMSFIGLGIQPPVPEWGAMLSAGRGYIRDNPHMVLFPGLAIMMTIYGLNLLGDGLRDALDPKLKR</sequence>
<dbReference type="SUPFAM" id="SSF161098">
    <property type="entry name" value="MetI-like"/>
    <property type="match status" value="1"/>
</dbReference>
<evidence type="ECO:0000256" key="5">
    <source>
        <dbReference type="ARBA" id="ARBA00022989"/>
    </source>
</evidence>
<evidence type="ECO:0000256" key="7">
    <source>
        <dbReference type="RuleBase" id="RU363032"/>
    </source>
</evidence>